<dbReference type="GO" id="GO:0047652">
    <property type="term" value="F:allantoate deiminase activity"/>
    <property type="evidence" value="ECO:0007669"/>
    <property type="project" value="UniProtKB-EC"/>
</dbReference>
<evidence type="ECO:0000256" key="1">
    <source>
        <dbReference type="ARBA" id="ARBA00022801"/>
    </source>
</evidence>
<proteinExistence type="predicted"/>
<dbReference type="Gene3D" id="3.40.630.10">
    <property type="entry name" value="Zn peptidases"/>
    <property type="match status" value="1"/>
</dbReference>
<keyword evidence="1 2" id="KW-0378">Hydrolase</keyword>
<protein>
    <submittedName>
        <fullName evidence="2">Allantoate amidohydrolase</fullName>
        <ecNumber evidence="2">3.5.3.9</ecNumber>
    </submittedName>
</protein>
<evidence type="ECO:0000313" key="3">
    <source>
        <dbReference type="Proteomes" id="UP000003915"/>
    </source>
</evidence>
<name>A0A6C8H5S3_SALET</name>
<accession>A0A6C8H5S3</accession>
<reference evidence="2 3" key="1">
    <citation type="journal article" date="2011" name="BMC Genomics">
        <title>Genome sequencing reveals diversification of virulence factor content and possible host adaptation in distinct subpopulations of Salmonella enterica.</title>
        <authorList>
            <person name="den Bakker H.C."/>
            <person name="Moreno Switt A.I."/>
            <person name="Govoni G."/>
            <person name="Cummings C.A."/>
            <person name="Ranieri M.L."/>
            <person name="Degoricija L."/>
            <person name="Hoelzer K."/>
            <person name="Rodriguez-Rivera L.D."/>
            <person name="Brown S."/>
            <person name="Bolchacova E."/>
            <person name="Furtado M.R."/>
            <person name="Wiedmann M."/>
        </authorList>
    </citation>
    <scope>NUCLEOTIDE SEQUENCE [LARGE SCALE GENOMIC DNA]</scope>
    <source>
        <strain evidence="2 3">R8-3404</strain>
    </source>
</reference>
<feature type="non-terminal residue" evidence="2">
    <location>
        <position position="1"/>
    </location>
</feature>
<dbReference type="AlphaFoldDB" id="A0A6C8H5S3"/>
<dbReference type="Proteomes" id="UP000003915">
    <property type="component" value="Unassembled WGS sequence"/>
</dbReference>
<sequence length="51" mass="5686">QIFAPRVPTCMIFVPSINGISHNPAERTNINDLAEGVKTLALMLHQLAWQK</sequence>
<dbReference type="EMBL" id="AFCV01000204">
    <property type="protein sequence ID" value="EHC95419.1"/>
    <property type="molecule type" value="Genomic_DNA"/>
</dbReference>
<organism evidence="2 3">
    <name type="scientific">Salmonella enterica subsp. enterica serovar Uganda str. R8-3404</name>
    <dbReference type="NCBI Taxonomy" id="913083"/>
    <lineage>
        <taxon>Bacteria</taxon>
        <taxon>Pseudomonadati</taxon>
        <taxon>Pseudomonadota</taxon>
        <taxon>Gammaproteobacteria</taxon>
        <taxon>Enterobacterales</taxon>
        <taxon>Enterobacteriaceae</taxon>
        <taxon>Salmonella</taxon>
    </lineage>
</organism>
<gene>
    <name evidence="2" type="ORF">LTSEUGA_0827</name>
</gene>
<dbReference type="InterPro" id="IPR002933">
    <property type="entry name" value="Peptidase_M20"/>
</dbReference>
<dbReference type="Pfam" id="PF01546">
    <property type="entry name" value="Peptidase_M20"/>
    <property type="match status" value="1"/>
</dbReference>
<evidence type="ECO:0000313" key="2">
    <source>
        <dbReference type="EMBL" id="EHC95419.1"/>
    </source>
</evidence>
<comment type="caution">
    <text evidence="2">The sequence shown here is derived from an EMBL/GenBank/DDBJ whole genome shotgun (WGS) entry which is preliminary data.</text>
</comment>
<dbReference type="SUPFAM" id="SSF53187">
    <property type="entry name" value="Zn-dependent exopeptidases"/>
    <property type="match status" value="1"/>
</dbReference>
<dbReference type="EC" id="3.5.3.9" evidence="2"/>